<sequence>MKREDMSTCCVDGDFVAALLEGAMGRERANWLPSCGGCGLAQVPWLASLPSETRQELAALCRLRSFRAGEIVAHEGEEPDFVCCVFTGILRMQKTLGDGRQHIVGLLFEGDFFGGMGEEPLAVSIEAASDAEVCAFPRGPFKALFQRSPDLGQGVLLNVRSELDRARDWMAILAIPKVRGRVAGFLLALCSRFGGMSAIKGSGHGTFEVKIPISRADQANLLGARPESISRAYHALADDGKIVIARPDLIEIRNIDALAAEADEGEMDARDR</sequence>
<keyword evidence="1" id="KW-0805">Transcription regulation</keyword>
<dbReference type="GO" id="GO:0005829">
    <property type="term" value="C:cytosol"/>
    <property type="evidence" value="ECO:0007669"/>
    <property type="project" value="TreeGrafter"/>
</dbReference>
<evidence type="ECO:0000256" key="1">
    <source>
        <dbReference type="ARBA" id="ARBA00023015"/>
    </source>
</evidence>
<dbReference type="CDD" id="cd00038">
    <property type="entry name" value="CAP_ED"/>
    <property type="match status" value="1"/>
</dbReference>
<dbReference type="GO" id="GO:0003700">
    <property type="term" value="F:DNA-binding transcription factor activity"/>
    <property type="evidence" value="ECO:0007669"/>
    <property type="project" value="TreeGrafter"/>
</dbReference>
<protein>
    <submittedName>
        <fullName evidence="6">Crp/Fnr family transcriptional regulator</fullName>
    </submittedName>
</protein>
<dbReference type="InterPro" id="IPR018490">
    <property type="entry name" value="cNMP-bd_dom_sf"/>
</dbReference>
<dbReference type="EMBL" id="JACEON010000001">
    <property type="protein sequence ID" value="MBA4610114.1"/>
    <property type="molecule type" value="Genomic_DNA"/>
</dbReference>
<dbReference type="PANTHER" id="PTHR24567">
    <property type="entry name" value="CRP FAMILY TRANSCRIPTIONAL REGULATORY PROTEIN"/>
    <property type="match status" value="1"/>
</dbReference>
<dbReference type="PROSITE" id="PS51063">
    <property type="entry name" value="HTH_CRP_2"/>
    <property type="match status" value="1"/>
</dbReference>
<comment type="caution">
    <text evidence="6">The sequence shown here is derived from an EMBL/GenBank/DDBJ whole genome shotgun (WGS) entry which is preliminary data.</text>
</comment>
<evidence type="ECO:0000259" key="4">
    <source>
        <dbReference type="PROSITE" id="PS50042"/>
    </source>
</evidence>
<proteinExistence type="predicted"/>
<evidence type="ECO:0000256" key="2">
    <source>
        <dbReference type="ARBA" id="ARBA00023125"/>
    </source>
</evidence>
<dbReference type="GO" id="GO:0003677">
    <property type="term" value="F:DNA binding"/>
    <property type="evidence" value="ECO:0007669"/>
    <property type="project" value="UniProtKB-KW"/>
</dbReference>
<keyword evidence="7" id="KW-1185">Reference proteome</keyword>
<dbReference type="PROSITE" id="PS50042">
    <property type="entry name" value="CNMP_BINDING_3"/>
    <property type="match status" value="1"/>
</dbReference>
<keyword evidence="3" id="KW-0804">Transcription</keyword>
<keyword evidence="2" id="KW-0238">DNA-binding</keyword>
<dbReference type="InterPro" id="IPR000595">
    <property type="entry name" value="cNMP-bd_dom"/>
</dbReference>
<name>A0A838XSQ3_9HYPH</name>
<gene>
    <name evidence="6" type="ORF">H1W37_00510</name>
</gene>
<feature type="domain" description="HTH crp-type" evidence="5">
    <location>
        <begin position="176"/>
        <end position="256"/>
    </location>
</feature>
<dbReference type="AlphaFoldDB" id="A0A838XSQ3"/>
<dbReference type="Proteomes" id="UP000559404">
    <property type="component" value="Unassembled WGS sequence"/>
</dbReference>
<evidence type="ECO:0000313" key="7">
    <source>
        <dbReference type="Proteomes" id="UP000559404"/>
    </source>
</evidence>
<evidence type="ECO:0000259" key="5">
    <source>
        <dbReference type="PROSITE" id="PS51063"/>
    </source>
</evidence>
<dbReference type="InterPro" id="IPR050397">
    <property type="entry name" value="Env_Response_Regulators"/>
</dbReference>
<accession>A0A838XSQ3</accession>
<dbReference type="InterPro" id="IPR012318">
    <property type="entry name" value="HTH_CRP"/>
</dbReference>
<dbReference type="SUPFAM" id="SSF51206">
    <property type="entry name" value="cAMP-binding domain-like"/>
    <property type="match status" value="1"/>
</dbReference>
<organism evidence="6 7">
    <name type="scientific">Stappia taiwanensis</name>
    <dbReference type="NCBI Taxonomy" id="992267"/>
    <lineage>
        <taxon>Bacteria</taxon>
        <taxon>Pseudomonadati</taxon>
        <taxon>Pseudomonadota</taxon>
        <taxon>Alphaproteobacteria</taxon>
        <taxon>Hyphomicrobiales</taxon>
        <taxon>Stappiaceae</taxon>
        <taxon>Stappia</taxon>
    </lineage>
</organism>
<feature type="domain" description="Cyclic nucleotide-binding" evidence="4">
    <location>
        <begin position="45"/>
        <end position="162"/>
    </location>
</feature>
<reference evidence="6 7" key="1">
    <citation type="submission" date="2020-07" db="EMBL/GenBank/DDBJ databases">
        <authorList>
            <person name="Li M."/>
        </authorList>
    </citation>
    <scope>NUCLEOTIDE SEQUENCE [LARGE SCALE GENOMIC DNA]</scope>
    <source>
        <strain evidence="6 7">DSM 23284</strain>
    </source>
</reference>
<dbReference type="Gene3D" id="1.10.10.10">
    <property type="entry name" value="Winged helix-like DNA-binding domain superfamily/Winged helix DNA-binding domain"/>
    <property type="match status" value="1"/>
</dbReference>
<dbReference type="InterPro" id="IPR036388">
    <property type="entry name" value="WH-like_DNA-bd_sf"/>
</dbReference>
<dbReference type="Pfam" id="PF13545">
    <property type="entry name" value="HTH_Crp_2"/>
    <property type="match status" value="1"/>
</dbReference>
<dbReference type="SUPFAM" id="SSF46785">
    <property type="entry name" value="Winged helix' DNA-binding domain"/>
    <property type="match status" value="1"/>
</dbReference>
<dbReference type="RefSeq" id="WP_181758313.1">
    <property type="nucleotide sequence ID" value="NZ_BMCR01000001.1"/>
</dbReference>
<dbReference type="InterPro" id="IPR036390">
    <property type="entry name" value="WH_DNA-bd_sf"/>
</dbReference>
<dbReference type="InterPro" id="IPR014710">
    <property type="entry name" value="RmlC-like_jellyroll"/>
</dbReference>
<dbReference type="SMART" id="SM00100">
    <property type="entry name" value="cNMP"/>
    <property type="match status" value="1"/>
</dbReference>
<dbReference type="Gene3D" id="2.60.120.10">
    <property type="entry name" value="Jelly Rolls"/>
    <property type="match status" value="1"/>
</dbReference>
<dbReference type="PANTHER" id="PTHR24567:SF74">
    <property type="entry name" value="HTH-TYPE TRANSCRIPTIONAL REGULATOR ARCR"/>
    <property type="match status" value="1"/>
</dbReference>
<evidence type="ECO:0000256" key="3">
    <source>
        <dbReference type="ARBA" id="ARBA00023163"/>
    </source>
</evidence>
<dbReference type="Pfam" id="PF00027">
    <property type="entry name" value="cNMP_binding"/>
    <property type="match status" value="1"/>
</dbReference>
<reference evidence="6 7" key="2">
    <citation type="submission" date="2020-08" db="EMBL/GenBank/DDBJ databases">
        <title>Stappia taiwanensis sp. nov., isolated from a coastal thermal spring.</title>
        <authorList>
            <person name="Kampfer P."/>
        </authorList>
    </citation>
    <scope>NUCLEOTIDE SEQUENCE [LARGE SCALE GENOMIC DNA]</scope>
    <source>
        <strain evidence="6 7">DSM 23284</strain>
    </source>
</reference>
<evidence type="ECO:0000313" key="6">
    <source>
        <dbReference type="EMBL" id="MBA4610114.1"/>
    </source>
</evidence>